<dbReference type="EMBL" id="CH940647">
    <property type="protein sequence ID" value="KRF84503.1"/>
    <property type="molecule type" value="Genomic_DNA"/>
</dbReference>
<feature type="compositionally biased region" description="Polar residues" evidence="1">
    <location>
        <begin position="24"/>
        <end position="37"/>
    </location>
</feature>
<protein>
    <submittedName>
        <fullName evidence="2">Uncharacterized protein</fullName>
    </submittedName>
</protein>
<dbReference type="AlphaFoldDB" id="A0A0Q9WQU8"/>
<feature type="region of interest" description="Disordered" evidence="1">
    <location>
        <begin position="1"/>
        <end position="37"/>
    </location>
</feature>
<keyword evidence="3" id="KW-1185">Reference proteome</keyword>
<name>A0A0Q9WQU8_DROVI</name>
<accession>A0A0Q9WQU8</accession>
<sequence length="76" mass="8748">MPRLPPQRQRQQQQQPQPPPDAKCTNNSSQRSEPQRSTQHILVKLLELEDCVYRQQLIIAHLTQAAGDAYLKICKS</sequence>
<organism evidence="2 3">
    <name type="scientific">Drosophila virilis</name>
    <name type="common">Fruit fly</name>
    <dbReference type="NCBI Taxonomy" id="7244"/>
    <lineage>
        <taxon>Eukaryota</taxon>
        <taxon>Metazoa</taxon>
        <taxon>Ecdysozoa</taxon>
        <taxon>Arthropoda</taxon>
        <taxon>Hexapoda</taxon>
        <taxon>Insecta</taxon>
        <taxon>Pterygota</taxon>
        <taxon>Neoptera</taxon>
        <taxon>Endopterygota</taxon>
        <taxon>Diptera</taxon>
        <taxon>Brachycera</taxon>
        <taxon>Muscomorpha</taxon>
        <taxon>Ephydroidea</taxon>
        <taxon>Drosophilidae</taxon>
        <taxon>Drosophila</taxon>
    </lineage>
</organism>
<reference evidence="2 3" key="1">
    <citation type="journal article" date="2007" name="Nature">
        <title>Evolution of genes and genomes on the Drosophila phylogeny.</title>
        <authorList>
            <consortium name="Drosophila 12 Genomes Consortium"/>
            <person name="Clark A.G."/>
            <person name="Eisen M.B."/>
            <person name="Smith D.R."/>
            <person name="Bergman C.M."/>
            <person name="Oliver B."/>
            <person name="Markow T.A."/>
            <person name="Kaufman T.C."/>
            <person name="Kellis M."/>
            <person name="Gelbart W."/>
            <person name="Iyer V.N."/>
            <person name="Pollard D.A."/>
            <person name="Sackton T.B."/>
            <person name="Larracuente A.M."/>
            <person name="Singh N.D."/>
            <person name="Abad J.P."/>
            <person name="Abt D.N."/>
            <person name="Adryan B."/>
            <person name="Aguade M."/>
            <person name="Akashi H."/>
            <person name="Anderson W.W."/>
            <person name="Aquadro C.F."/>
            <person name="Ardell D.H."/>
            <person name="Arguello R."/>
            <person name="Artieri C.G."/>
            <person name="Barbash D.A."/>
            <person name="Barker D."/>
            <person name="Barsanti P."/>
            <person name="Batterham P."/>
            <person name="Batzoglou S."/>
            <person name="Begun D."/>
            <person name="Bhutkar A."/>
            <person name="Blanco E."/>
            <person name="Bosak S.A."/>
            <person name="Bradley R.K."/>
            <person name="Brand A.D."/>
            <person name="Brent M.R."/>
            <person name="Brooks A.N."/>
            <person name="Brown R.H."/>
            <person name="Butlin R.K."/>
            <person name="Caggese C."/>
            <person name="Calvi B.R."/>
            <person name="Bernardo de Carvalho A."/>
            <person name="Caspi A."/>
            <person name="Castrezana S."/>
            <person name="Celniker S.E."/>
            <person name="Chang J.L."/>
            <person name="Chapple C."/>
            <person name="Chatterji S."/>
            <person name="Chinwalla A."/>
            <person name="Civetta A."/>
            <person name="Clifton S.W."/>
            <person name="Comeron J.M."/>
            <person name="Costello J.C."/>
            <person name="Coyne J.A."/>
            <person name="Daub J."/>
            <person name="David R.G."/>
            <person name="Delcher A.L."/>
            <person name="Delehaunty K."/>
            <person name="Do C.B."/>
            <person name="Ebling H."/>
            <person name="Edwards K."/>
            <person name="Eickbush T."/>
            <person name="Evans J.D."/>
            <person name="Filipski A."/>
            <person name="Findeiss S."/>
            <person name="Freyhult E."/>
            <person name="Fulton L."/>
            <person name="Fulton R."/>
            <person name="Garcia A.C."/>
            <person name="Gardiner A."/>
            <person name="Garfield D.A."/>
            <person name="Garvin B.E."/>
            <person name="Gibson G."/>
            <person name="Gilbert D."/>
            <person name="Gnerre S."/>
            <person name="Godfrey J."/>
            <person name="Good R."/>
            <person name="Gotea V."/>
            <person name="Gravely B."/>
            <person name="Greenberg A.J."/>
            <person name="Griffiths-Jones S."/>
            <person name="Gross S."/>
            <person name="Guigo R."/>
            <person name="Gustafson E.A."/>
            <person name="Haerty W."/>
            <person name="Hahn M.W."/>
            <person name="Halligan D.L."/>
            <person name="Halpern A.L."/>
            <person name="Halter G.M."/>
            <person name="Han M.V."/>
            <person name="Heger A."/>
            <person name="Hillier L."/>
            <person name="Hinrichs A.S."/>
            <person name="Holmes I."/>
            <person name="Hoskins R.A."/>
            <person name="Hubisz M.J."/>
            <person name="Hultmark D."/>
            <person name="Huntley M.A."/>
            <person name="Jaffe D.B."/>
            <person name="Jagadeeshan S."/>
            <person name="Jeck W.R."/>
            <person name="Johnson J."/>
            <person name="Jones C.D."/>
            <person name="Jordan W.C."/>
            <person name="Karpen G.H."/>
            <person name="Kataoka E."/>
            <person name="Keightley P.D."/>
            <person name="Kheradpour P."/>
            <person name="Kirkness E.F."/>
            <person name="Koerich L.B."/>
            <person name="Kristiansen K."/>
            <person name="Kudrna D."/>
            <person name="Kulathinal R.J."/>
            <person name="Kumar S."/>
            <person name="Kwok R."/>
            <person name="Lander E."/>
            <person name="Langley C.H."/>
            <person name="Lapoint R."/>
            <person name="Lazzaro B.P."/>
            <person name="Lee S.J."/>
            <person name="Levesque L."/>
            <person name="Li R."/>
            <person name="Lin C.F."/>
            <person name="Lin M.F."/>
            <person name="Lindblad-Toh K."/>
            <person name="Llopart A."/>
            <person name="Long M."/>
            <person name="Low L."/>
            <person name="Lozovsky E."/>
            <person name="Lu J."/>
            <person name="Luo M."/>
            <person name="Machado C.A."/>
            <person name="Makalowski W."/>
            <person name="Marzo M."/>
            <person name="Matsuda M."/>
            <person name="Matzkin L."/>
            <person name="McAllister B."/>
            <person name="McBride C.S."/>
            <person name="McKernan B."/>
            <person name="McKernan K."/>
            <person name="Mendez-Lago M."/>
            <person name="Minx P."/>
            <person name="Mollenhauer M.U."/>
            <person name="Montooth K."/>
            <person name="Mount S.M."/>
            <person name="Mu X."/>
            <person name="Myers E."/>
            <person name="Negre B."/>
            <person name="Newfeld S."/>
            <person name="Nielsen R."/>
            <person name="Noor M.A."/>
            <person name="O'Grady P."/>
            <person name="Pachter L."/>
            <person name="Papaceit M."/>
            <person name="Parisi M.J."/>
            <person name="Parisi M."/>
            <person name="Parts L."/>
            <person name="Pedersen J.S."/>
            <person name="Pesole G."/>
            <person name="Phillippy A.M."/>
            <person name="Ponting C.P."/>
            <person name="Pop M."/>
            <person name="Porcelli D."/>
            <person name="Powell J.R."/>
            <person name="Prohaska S."/>
            <person name="Pruitt K."/>
            <person name="Puig M."/>
            <person name="Quesneville H."/>
            <person name="Ram K.R."/>
            <person name="Rand D."/>
            <person name="Rasmussen M.D."/>
            <person name="Reed L.K."/>
            <person name="Reenan R."/>
            <person name="Reily A."/>
            <person name="Remington K.A."/>
            <person name="Rieger T.T."/>
            <person name="Ritchie M.G."/>
            <person name="Robin C."/>
            <person name="Rogers Y.H."/>
            <person name="Rohde C."/>
            <person name="Rozas J."/>
            <person name="Rubenfield M.J."/>
            <person name="Ruiz A."/>
            <person name="Russo S."/>
            <person name="Salzberg S.L."/>
            <person name="Sanchez-Gracia A."/>
            <person name="Saranga D.J."/>
            <person name="Sato H."/>
            <person name="Schaeffer S.W."/>
            <person name="Schatz M.C."/>
            <person name="Schlenke T."/>
            <person name="Schwartz R."/>
            <person name="Segarra C."/>
            <person name="Singh R.S."/>
            <person name="Sirot L."/>
            <person name="Sirota M."/>
            <person name="Sisneros N.B."/>
            <person name="Smith C.D."/>
            <person name="Smith T.F."/>
            <person name="Spieth J."/>
            <person name="Stage D.E."/>
            <person name="Stark A."/>
            <person name="Stephan W."/>
            <person name="Strausberg R.L."/>
            <person name="Strempel S."/>
            <person name="Sturgill D."/>
            <person name="Sutton G."/>
            <person name="Sutton G.G."/>
            <person name="Tao W."/>
            <person name="Teichmann S."/>
            <person name="Tobari Y.N."/>
            <person name="Tomimura Y."/>
            <person name="Tsolas J.M."/>
            <person name="Valente V.L."/>
            <person name="Venter E."/>
            <person name="Venter J.C."/>
            <person name="Vicario S."/>
            <person name="Vieira F.G."/>
            <person name="Vilella A.J."/>
            <person name="Villasante A."/>
            <person name="Walenz B."/>
            <person name="Wang J."/>
            <person name="Wasserman M."/>
            <person name="Watts T."/>
            <person name="Wilson D."/>
            <person name="Wilson R.K."/>
            <person name="Wing R.A."/>
            <person name="Wolfner M.F."/>
            <person name="Wong A."/>
            <person name="Wong G.K."/>
            <person name="Wu C.I."/>
            <person name="Wu G."/>
            <person name="Yamamoto D."/>
            <person name="Yang H.P."/>
            <person name="Yang S.P."/>
            <person name="Yorke J.A."/>
            <person name="Yoshida K."/>
            <person name="Zdobnov E."/>
            <person name="Zhang P."/>
            <person name="Zhang Y."/>
            <person name="Zimin A.V."/>
            <person name="Baldwin J."/>
            <person name="Abdouelleil A."/>
            <person name="Abdulkadir J."/>
            <person name="Abebe A."/>
            <person name="Abera B."/>
            <person name="Abreu J."/>
            <person name="Acer S.C."/>
            <person name="Aftuck L."/>
            <person name="Alexander A."/>
            <person name="An P."/>
            <person name="Anderson E."/>
            <person name="Anderson S."/>
            <person name="Arachi H."/>
            <person name="Azer M."/>
            <person name="Bachantsang P."/>
            <person name="Barry A."/>
            <person name="Bayul T."/>
            <person name="Berlin A."/>
            <person name="Bessette D."/>
            <person name="Bloom T."/>
            <person name="Blye J."/>
            <person name="Boguslavskiy L."/>
            <person name="Bonnet C."/>
            <person name="Boukhgalter B."/>
            <person name="Bourzgui I."/>
            <person name="Brown A."/>
            <person name="Cahill P."/>
            <person name="Channer S."/>
            <person name="Cheshatsang Y."/>
            <person name="Chuda L."/>
            <person name="Citroen M."/>
            <person name="Collymore A."/>
            <person name="Cooke P."/>
            <person name="Costello M."/>
            <person name="D'Aco K."/>
            <person name="Daza R."/>
            <person name="De Haan G."/>
            <person name="DeGray S."/>
            <person name="DeMaso C."/>
            <person name="Dhargay N."/>
            <person name="Dooley K."/>
            <person name="Dooley E."/>
            <person name="Doricent M."/>
            <person name="Dorje P."/>
            <person name="Dorjee K."/>
            <person name="Dupes A."/>
            <person name="Elong R."/>
            <person name="Falk J."/>
            <person name="Farina A."/>
            <person name="Faro S."/>
            <person name="Ferguson D."/>
            <person name="Fisher S."/>
            <person name="Foley C.D."/>
            <person name="Franke A."/>
            <person name="Friedrich D."/>
            <person name="Gadbois L."/>
            <person name="Gearin G."/>
            <person name="Gearin C.R."/>
            <person name="Giannoukos G."/>
            <person name="Goode T."/>
            <person name="Graham J."/>
            <person name="Grandbois E."/>
            <person name="Grewal S."/>
            <person name="Gyaltsen K."/>
            <person name="Hafez N."/>
            <person name="Hagos B."/>
            <person name="Hall J."/>
            <person name="Henson C."/>
            <person name="Hollinger A."/>
            <person name="Honan T."/>
            <person name="Huard M.D."/>
            <person name="Hughes L."/>
            <person name="Hurhula B."/>
            <person name="Husby M.E."/>
            <person name="Kamat A."/>
            <person name="Kanga B."/>
            <person name="Kashin S."/>
            <person name="Khazanovich D."/>
            <person name="Kisner P."/>
            <person name="Lance K."/>
            <person name="Lara M."/>
            <person name="Lee W."/>
            <person name="Lennon N."/>
            <person name="Letendre F."/>
            <person name="LeVine R."/>
            <person name="Lipovsky A."/>
            <person name="Liu X."/>
            <person name="Liu J."/>
            <person name="Liu S."/>
            <person name="Lokyitsang T."/>
            <person name="Lokyitsang Y."/>
            <person name="Lubonja R."/>
            <person name="Lui A."/>
            <person name="MacDonald P."/>
            <person name="Magnisalis V."/>
            <person name="Maru K."/>
            <person name="Matthews C."/>
            <person name="McCusker W."/>
            <person name="McDonough S."/>
            <person name="Mehta T."/>
            <person name="Meldrim J."/>
            <person name="Meneus L."/>
            <person name="Mihai O."/>
            <person name="Mihalev A."/>
            <person name="Mihova T."/>
            <person name="Mittelman R."/>
            <person name="Mlenga V."/>
            <person name="Montmayeur A."/>
            <person name="Mulrain L."/>
            <person name="Navidi A."/>
            <person name="Naylor J."/>
            <person name="Negash T."/>
            <person name="Nguyen T."/>
            <person name="Nguyen N."/>
            <person name="Nicol R."/>
            <person name="Norbu C."/>
            <person name="Norbu N."/>
            <person name="Novod N."/>
            <person name="O'Neill B."/>
            <person name="Osman S."/>
            <person name="Markiewicz E."/>
            <person name="Oyono O.L."/>
            <person name="Patti C."/>
            <person name="Phunkhang P."/>
            <person name="Pierre F."/>
            <person name="Priest M."/>
            <person name="Raghuraman S."/>
            <person name="Rege F."/>
            <person name="Reyes R."/>
            <person name="Rise C."/>
            <person name="Rogov P."/>
            <person name="Ross K."/>
            <person name="Ryan E."/>
            <person name="Settipalli S."/>
            <person name="Shea T."/>
            <person name="Sherpa N."/>
            <person name="Shi L."/>
            <person name="Shih D."/>
            <person name="Sparrow T."/>
            <person name="Spaulding J."/>
            <person name="Stalker J."/>
            <person name="Stange-Thomann N."/>
            <person name="Stavropoulos S."/>
            <person name="Stone C."/>
            <person name="Strader C."/>
            <person name="Tesfaye S."/>
            <person name="Thomson T."/>
            <person name="Thoulutsang Y."/>
            <person name="Thoulutsang D."/>
            <person name="Topham K."/>
            <person name="Topping I."/>
            <person name="Tsamla T."/>
            <person name="Vassiliev H."/>
            <person name="Vo A."/>
            <person name="Wangchuk T."/>
            <person name="Wangdi T."/>
            <person name="Weiand M."/>
            <person name="Wilkinson J."/>
            <person name="Wilson A."/>
            <person name="Yadav S."/>
            <person name="Young G."/>
            <person name="Yu Q."/>
            <person name="Zembek L."/>
            <person name="Zhong D."/>
            <person name="Zimmer A."/>
            <person name="Zwirko Z."/>
            <person name="Jaffe D.B."/>
            <person name="Alvarez P."/>
            <person name="Brockman W."/>
            <person name="Butler J."/>
            <person name="Chin C."/>
            <person name="Gnerre S."/>
            <person name="Grabherr M."/>
            <person name="Kleber M."/>
            <person name="Mauceli E."/>
            <person name="MacCallum I."/>
        </authorList>
    </citation>
    <scope>NUCLEOTIDE SEQUENCE [LARGE SCALE GENOMIC DNA]</scope>
    <source>
        <strain evidence="3">Tucson 15010-1051.87</strain>
    </source>
</reference>
<evidence type="ECO:0000313" key="3">
    <source>
        <dbReference type="Proteomes" id="UP000008792"/>
    </source>
</evidence>
<gene>
    <name evidence="2" type="primary">Dvir\GJ26023</name>
    <name evidence="2" type="ORF">Dvir_GJ26023</name>
</gene>
<evidence type="ECO:0000256" key="1">
    <source>
        <dbReference type="SAM" id="MobiDB-lite"/>
    </source>
</evidence>
<evidence type="ECO:0000313" key="2">
    <source>
        <dbReference type="EMBL" id="KRF84503.1"/>
    </source>
</evidence>
<feature type="compositionally biased region" description="Low complexity" evidence="1">
    <location>
        <begin position="1"/>
        <end position="15"/>
    </location>
</feature>
<proteinExistence type="predicted"/>
<dbReference type="InParanoid" id="A0A0Q9WQU8"/>
<dbReference type="Proteomes" id="UP000008792">
    <property type="component" value="Unassembled WGS sequence"/>
</dbReference>